<organism evidence="2 3">
    <name type="scientific">Alkaliphilus peptidifermentans DSM 18978</name>
    <dbReference type="NCBI Taxonomy" id="1120976"/>
    <lineage>
        <taxon>Bacteria</taxon>
        <taxon>Bacillati</taxon>
        <taxon>Bacillota</taxon>
        <taxon>Clostridia</taxon>
        <taxon>Peptostreptococcales</taxon>
        <taxon>Natronincolaceae</taxon>
        <taxon>Alkaliphilus</taxon>
    </lineage>
</organism>
<protein>
    <submittedName>
        <fullName evidence="2">Uncharacterized protein</fullName>
    </submittedName>
</protein>
<dbReference type="EMBL" id="FMUS01000021">
    <property type="protein sequence ID" value="SCY90654.1"/>
    <property type="molecule type" value="Genomic_DNA"/>
</dbReference>
<reference evidence="2 3" key="1">
    <citation type="submission" date="2016-10" db="EMBL/GenBank/DDBJ databases">
        <authorList>
            <person name="de Groot N.N."/>
        </authorList>
    </citation>
    <scope>NUCLEOTIDE SEQUENCE [LARGE SCALE GENOMIC DNA]</scope>
    <source>
        <strain evidence="2 3">DSM 18978</strain>
    </source>
</reference>
<dbReference type="STRING" id="1120976.SAMN03080606_02979"/>
<evidence type="ECO:0000256" key="1">
    <source>
        <dbReference type="SAM" id="Phobius"/>
    </source>
</evidence>
<keyword evidence="1" id="KW-0812">Transmembrane</keyword>
<dbReference type="RefSeq" id="WP_091545201.1">
    <property type="nucleotide sequence ID" value="NZ_FMUS01000021.1"/>
</dbReference>
<feature type="transmembrane region" description="Helical" evidence="1">
    <location>
        <begin position="48"/>
        <end position="71"/>
    </location>
</feature>
<accession>A0A1G5JRA6</accession>
<feature type="transmembrane region" description="Helical" evidence="1">
    <location>
        <begin position="83"/>
        <end position="101"/>
    </location>
</feature>
<keyword evidence="1" id="KW-1133">Transmembrane helix</keyword>
<proteinExistence type="predicted"/>
<gene>
    <name evidence="2" type="ORF">SAMN03080606_02979</name>
</gene>
<keyword evidence="3" id="KW-1185">Reference proteome</keyword>
<dbReference type="AlphaFoldDB" id="A0A1G5JRA6"/>
<name>A0A1G5JRA6_9FIRM</name>
<keyword evidence="1" id="KW-0472">Membrane</keyword>
<sequence length="348" mass="39508">MKRKIDKLIVLAALSLLGYYLGLSIFRAPVHRLLLNVLPPMNTRHLPMYYSGIFSIVIVASLGYLLYTGLLERHSFKDCKTQYIGGVISLLFLPIIVLGIFRIHAIGIVKSAEATPPTGIIIAIHEADASFRITETSGIIYGKSIELLEDTEILIDIGNAIQELKIDEVVNRNKSGDATMWLTYASQKNKWYSKIINYDEGKFLESTQNANTVRYEGNLLAEIIDDQILEVGELDNFHQGRLIHMDWVEGGGKDEYNLSDEDYQLLISLMMDNKLITPEASIVALFNHLLTNGITPQDNHIYVIQLLSDQSDGRRLQNFIIYDDKLKVLRFEGEFYSSDLEKIIEKYN</sequence>
<evidence type="ECO:0000313" key="3">
    <source>
        <dbReference type="Proteomes" id="UP000198636"/>
    </source>
</evidence>
<evidence type="ECO:0000313" key="2">
    <source>
        <dbReference type="EMBL" id="SCY90654.1"/>
    </source>
</evidence>
<dbReference type="Proteomes" id="UP000198636">
    <property type="component" value="Unassembled WGS sequence"/>
</dbReference>
<dbReference type="OrthoDB" id="1950195at2"/>